<feature type="coiled-coil region" evidence="1">
    <location>
        <begin position="261"/>
        <end position="288"/>
    </location>
</feature>
<protein>
    <submittedName>
        <fullName evidence="3">DUF4032 domain-containing protein</fullName>
    </submittedName>
</protein>
<keyword evidence="1" id="KW-0175">Coiled coil</keyword>
<name>A0A537LG91_9BACT</name>
<evidence type="ECO:0000313" key="3">
    <source>
        <dbReference type="EMBL" id="TMJ07030.1"/>
    </source>
</evidence>
<gene>
    <name evidence="3" type="ORF">E6G99_08060</name>
</gene>
<dbReference type="EMBL" id="VBAJ01000201">
    <property type="protein sequence ID" value="TMJ07030.1"/>
    <property type="molecule type" value="Genomic_DNA"/>
</dbReference>
<dbReference type="InterPro" id="IPR025111">
    <property type="entry name" value="DUF4032"/>
</dbReference>
<feature type="domain" description="DUF4032" evidence="2">
    <location>
        <begin position="193"/>
        <end position="354"/>
    </location>
</feature>
<evidence type="ECO:0000259" key="2">
    <source>
        <dbReference type="Pfam" id="PF13224"/>
    </source>
</evidence>
<dbReference type="InterPro" id="IPR011009">
    <property type="entry name" value="Kinase-like_dom_sf"/>
</dbReference>
<organism evidence="3 4">
    <name type="scientific">Candidatus Segetimicrobium genomatis</name>
    <dbReference type="NCBI Taxonomy" id="2569760"/>
    <lineage>
        <taxon>Bacteria</taxon>
        <taxon>Bacillati</taxon>
        <taxon>Candidatus Sysuimicrobiota</taxon>
        <taxon>Candidatus Sysuimicrobiia</taxon>
        <taxon>Candidatus Sysuimicrobiales</taxon>
        <taxon>Candidatus Segetimicrobiaceae</taxon>
        <taxon>Candidatus Segetimicrobium</taxon>
    </lineage>
</organism>
<evidence type="ECO:0000256" key="1">
    <source>
        <dbReference type="SAM" id="Coils"/>
    </source>
</evidence>
<proteinExistence type="predicted"/>
<dbReference type="Pfam" id="PF13224">
    <property type="entry name" value="DUF4032"/>
    <property type="match status" value="1"/>
</dbReference>
<dbReference type="Pfam" id="PF06293">
    <property type="entry name" value="Kdo"/>
    <property type="match status" value="1"/>
</dbReference>
<sequence>MPVGLSRHPVVFVNYGGRLYACKELPPDIATKEYELLRRMEELRLPVVTPVGYVQVRHQEEEAGVLITRYLDYSLPYHYLFKQPDLARYRDHLMDALAGLLVQLHLAGVYWGDCSLSNTLYRRDAGALQAYLVDAETAEVHGELSTQLRGHDLEIMEENVYGALVDLAAMASLPADFPVNDVGVEIRRRYEALWHEVTRTETVTPEERFRIRDRIRALNTLGFSVDEVELTAVQGGERLRLRAFVADRSFHRDLLQNLTGLDAEETQARQMINEIQELRATLSQKENRSMPLSAAAYRWLNEFYLPIISRLQPLADKNSQPAELYCQLLEHKWYLSERAGRDVGHRAALEDFMRLLSRRAGRRTRG</sequence>
<reference evidence="3 4" key="1">
    <citation type="journal article" date="2019" name="Nat. Microbiol.">
        <title>Mediterranean grassland soil C-N compound turnover is dependent on rainfall and depth, and is mediated by genomically divergent microorganisms.</title>
        <authorList>
            <person name="Diamond S."/>
            <person name="Andeer P.F."/>
            <person name="Li Z."/>
            <person name="Crits-Christoph A."/>
            <person name="Burstein D."/>
            <person name="Anantharaman K."/>
            <person name="Lane K.R."/>
            <person name="Thomas B.C."/>
            <person name="Pan C."/>
            <person name="Northen T.R."/>
            <person name="Banfield J.F."/>
        </authorList>
    </citation>
    <scope>NUCLEOTIDE SEQUENCE [LARGE SCALE GENOMIC DNA]</scope>
    <source>
        <strain evidence="3">NP_2</strain>
    </source>
</reference>
<comment type="caution">
    <text evidence="3">The sequence shown here is derived from an EMBL/GenBank/DDBJ whole genome shotgun (WGS) entry which is preliminary data.</text>
</comment>
<dbReference type="Proteomes" id="UP000318661">
    <property type="component" value="Unassembled WGS sequence"/>
</dbReference>
<accession>A0A537LG91</accession>
<dbReference type="AlphaFoldDB" id="A0A537LG91"/>
<dbReference type="SUPFAM" id="SSF56112">
    <property type="entry name" value="Protein kinase-like (PK-like)"/>
    <property type="match status" value="1"/>
</dbReference>
<evidence type="ECO:0000313" key="4">
    <source>
        <dbReference type="Proteomes" id="UP000318661"/>
    </source>
</evidence>